<comment type="caution">
    <text evidence="8">The sequence shown here is derived from an EMBL/GenBank/DDBJ whole genome shotgun (WGS) entry which is preliminary data.</text>
</comment>
<keyword evidence="3 6" id="KW-0732">Signal</keyword>
<keyword evidence="9" id="KW-1185">Reference proteome</keyword>
<evidence type="ECO:0000256" key="5">
    <source>
        <dbReference type="ARBA" id="ARBA00023136"/>
    </source>
</evidence>
<evidence type="ECO:0000313" key="8">
    <source>
        <dbReference type="EMBL" id="OMP08519.1"/>
    </source>
</evidence>
<feature type="chain" id="PRO_5010305480" description="Malectin-like domain-containing protein" evidence="6">
    <location>
        <begin position="24"/>
        <end position="313"/>
    </location>
</feature>
<accession>A0A1R3KN83</accession>
<gene>
    <name evidence="8" type="ORF">COLO4_06396</name>
</gene>
<evidence type="ECO:0000256" key="4">
    <source>
        <dbReference type="ARBA" id="ARBA00022989"/>
    </source>
</evidence>
<evidence type="ECO:0000256" key="3">
    <source>
        <dbReference type="ARBA" id="ARBA00022729"/>
    </source>
</evidence>
<dbReference type="PANTHER" id="PTHR45631">
    <property type="entry name" value="OS07G0107800 PROTEIN-RELATED"/>
    <property type="match status" value="1"/>
</dbReference>
<dbReference type="Proteomes" id="UP000187203">
    <property type="component" value="Unassembled WGS sequence"/>
</dbReference>
<comment type="subcellular location">
    <subcellularLocation>
        <location evidence="1">Membrane</location>
        <topology evidence="1">Single-pass membrane protein</topology>
    </subcellularLocation>
</comment>
<dbReference type="GO" id="GO:0016020">
    <property type="term" value="C:membrane"/>
    <property type="evidence" value="ECO:0007669"/>
    <property type="project" value="UniProtKB-SubCell"/>
</dbReference>
<evidence type="ECO:0000259" key="7">
    <source>
        <dbReference type="Pfam" id="PF12819"/>
    </source>
</evidence>
<evidence type="ECO:0000313" key="9">
    <source>
        <dbReference type="Proteomes" id="UP000187203"/>
    </source>
</evidence>
<name>A0A1R3KN83_9ROSI</name>
<dbReference type="InterPro" id="IPR024788">
    <property type="entry name" value="Malectin-like_Carb-bd_dom"/>
</dbReference>
<keyword evidence="4" id="KW-1133">Transmembrane helix</keyword>
<reference evidence="9" key="1">
    <citation type="submission" date="2013-09" db="EMBL/GenBank/DDBJ databases">
        <title>Corchorus olitorius genome sequencing.</title>
        <authorList>
            <person name="Alam M."/>
            <person name="Haque M.S."/>
            <person name="Islam M.S."/>
            <person name="Emdad E.M."/>
            <person name="Islam M.M."/>
            <person name="Ahmed B."/>
            <person name="Halim A."/>
            <person name="Hossen Q.M.M."/>
            <person name="Hossain M.Z."/>
            <person name="Ahmed R."/>
            <person name="Khan M.M."/>
            <person name="Islam R."/>
            <person name="Rashid M.M."/>
            <person name="Khan S.A."/>
            <person name="Rahman M.S."/>
            <person name="Alam M."/>
            <person name="Yahiya A.S."/>
            <person name="Khan M.S."/>
            <person name="Azam M.S."/>
            <person name="Haque T."/>
            <person name="Lashkar M.Z.H."/>
            <person name="Akhand A.I."/>
            <person name="Morshed G."/>
            <person name="Roy S."/>
            <person name="Uddin K.S."/>
            <person name="Rabeya T."/>
            <person name="Hossain A.S."/>
            <person name="Chowdhury A."/>
            <person name="Snigdha A.R."/>
            <person name="Mortoza M.S."/>
            <person name="Matin S.A."/>
            <person name="Hoque S.M.E."/>
            <person name="Islam M.K."/>
            <person name="Roy D.K."/>
            <person name="Haider R."/>
            <person name="Moosa M.M."/>
            <person name="Elias S.M."/>
            <person name="Hasan A.M."/>
            <person name="Jahan S."/>
            <person name="Shafiuddin M."/>
            <person name="Mahmood N."/>
            <person name="Shommy N.S."/>
        </authorList>
    </citation>
    <scope>NUCLEOTIDE SEQUENCE [LARGE SCALE GENOMIC DNA]</scope>
    <source>
        <strain evidence="9">cv. O-4</strain>
    </source>
</reference>
<keyword evidence="2" id="KW-0812">Transmembrane</keyword>
<feature type="domain" description="Malectin-like" evidence="7">
    <location>
        <begin position="131"/>
        <end position="287"/>
    </location>
</feature>
<keyword evidence="5" id="KW-0472">Membrane</keyword>
<protein>
    <recommendedName>
        <fullName evidence="7">Malectin-like domain-containing protein</fullName>
    </recommendedName>
</protein>
<sequence>MEALEYFLPVLIVSFYSAILVHTQDQSDAPYIQTGTSNMILPEYRSLQQRQMWSLRSFPDGVRRNCYNIKLRKGDKYIIAAYFMYGNYDNKNELPKFDLHLGPNVWDTVTITNWDSFHFIDRVTAFEKFNLPNSNRIKLALFGRYKEDAYDRAWWPYLKTDWMQINTSLSIDFRYNDYQPPVRAMRTVGTPINASRSMDFTINAAADAQLYVYMHFAEIEKLQANESRVFNISYNGKYWFGPYTPVYLLADTIYSTSPLTAGTDHDFSIYRTQGSTHPPILNAIEIHLVQNFSQSETVQKDGIYASSYPSTNV</sequence>
<dbReference type="AlphaFoldDB" id="A0A1R3KN83"/>
<evidence type="ECO:0000256" key="2">
    <source>
        <dbReference type="ARBA" id="ARBA00022692"/>
    </source>
</evidence>
<dbReference type="PANTHER" id="PTHR45631:SF202">
    <property type="entry name" value="SENESCENCE-INDUCED RECEPTOR-LIKE SERINE_THREONINE-PROTEIN KINASE"/>
    <property type="match status" value="1"/>
</dbReference>
<dbReference type="OrthoDB" id="2017114at2759"/>
<proteinExistence type="predicted"/>
<dbReference type="Pfam" id="PF12819">
    <property type="entry name" value="Malectin_like"/>
    <property type="match status" value="1"/>
</dbReference>
<dbReference type="STRING" id="93759.A0A1R3KN83"/>
<evidence type="ECO:0000256" key="6">
    <source>
        <dbReference type="SAM" id="SignalP"/>
    </source>
</evidence>
<organism evidence="8 9">
    <name type="scientific">Corchorus olitorius</name>
    <dbReference type="NCBI Taxonomy" id="93759"/>
    <lineage>
        <taxon>Eukaryota</taxon>
        <taxon>Viridiplantae</taxon>
        <taxon>Streptophyta</taxon>
        <taxon>Embryophyta</taxon>
        <taxon>Tracheophyta</taxon>
        <taxon>Spermatophyta</taxon>
        <taxon>Magnoliopsida</taxon>
        <taxon>eudicotyledons</taxon>
        <taxon>Gunneridae</taxon>
        <taxon>Pentapetalae</taxon>
        <taxon>rosids</taxon>
        <taxon>malvids</taxon>
        <taxon>Malvales</taxon>
        <taxon>Malvaceae</taxon>
        <taxon>Grewioideae</taxon>
        <taxon>Apeibeae</taxon>
        <taxon>Corchorus</taxon>
    </lineage>
</organism>
<evidence type="ECO:0000256" key="1">
    <source>
        <dbReference type="ARBA" id="ARBA00004167"/>
    </source>
</evidence>
<dbReference type="EMBL" id="AWUE01012674">
    <property type="protein sequence ID" value="OMP08519.1"/>
    <property type="molecule type" value="Genomic_DNA"/>
</dbReference>
<feature type="signal peptide" evidence="6">
    <location>
        <begin position="1"/>
        <end position="23"/>
    </location>
</feature>